<accession>A0A177DB29</accession>
<evidence type="ECO:0000256" key="4">
    <source>
        <dbReference type="ARBA" id="ARBA00023136"/>
    </source>
</evidence>
<name>A0A177DB29_ALTAL</name>
<dbReference type="RefSeq" id="XP_018381942.1">
    <property type="nucleotide sequence ID" value="XM_018534952.1"/>
</dbReference>
<dbReference type="AlphaFoldDB" id="A0A177DB29"/>
<evidence type="ECO:0000256" key="1">
    <source>
        <dbReference type="ARBA" id="ARBA00004141"/>
    </source>
</evidence>
<feature type="transmembrane region" description="Helical" evidence="5">
    <location>
        <begin position="85"/>
        <end position="103"/>
    </location>
</feature>
<dbReference type="Pfam" id="PF01741">
    <property type="entry name" value="MscL"/>
    <property type="match status" value="1"/>
</dbReference>
<dbReference type="EMBL" id="KV441489">
    <property type="protein sequence ID" value="OAG16521.1"/>
    <property type="molecule type" value="Genomic_DNA"/>
</dbReference>
<keyword evidence="3 5" id="KW-1133">Transmembrane helix</keyword>
<dbReference type="InterPro" id="IPR036019">
    <property type="entry name" value="MscL_channel"/>
</dbReference>
<dbReference type="GeneID" id="29120546"/>
<evidence type="ECO:0000256" key="5">
    <source>
        <dbReference type="SAM" id="Phobius"/>
    </source>
</evidence>
<dbReference type="InterPro" id="IPR037673">
    <property type="entry name" value="MSC/AndL"/>
</dbReference>
<comment type="subcellular location">
    <subcellularLocation>
        <location evidence="1">Membrane</location>
        <topology evidence="1">Multi-pass membrane protein</topology>
    </subcellularLocation>
</comment>
<keyword evidence="4 5" id="KW-0472">Membrane</keyword>
<dbReference type="PANTHER" id="PTHR30266:SF2">
    <property type="entry name" value="LARGE-CONDUCTANCE MECHANOSENSITIVE CHANNEL"/>
    <property type="match status" value="1"/>
</dbReference>
<dbReference type="SUPFAM" id="SSF81330">
    <property type="entry name" value="Gated mechanosensitive channel"/>
    <property type="match status" value="1"/>
</dbReference>
<evidence type="ECO:0008006" key="8">
    <source>
        <dbReference type="Google" id="ProtNLM"/>
    </source>
</evidence>
<protein>
    <recommendedName>
        <fullName evidence="8">Gated mechanosensitive channel</fullName>
    </recommendedName>
</protein>
<dbReference type="GO" id="GO:0008381">
    <property type="term" value="F:mechanosensitive monoatomic ion channel activity"/>
    <property type="evidence" value="ECO:0007669"/>
    <property type="project" value="TreeGrafter"/>
</dbReference>
<gene>
    <name evidence="6" type="ORF">CC77DRAFT_944180</name>
</gene>
<dbReference type="PANTHER" id="PTHR30266">
    <property type="entry name" value="MECHANOSENSITIVE CHANNEL MSCL"/>
    <property type="match status" value="1"/>
</dbReference>
<evidence type="ECO:0000313" key="6">
    <source>
        <dbReference type="EMBL" id="OAG16521.1"/>
    </source>
</evidence>
<keyword evidence="2 5" id="KW-0812">Transmembrane</keyword>
<evidence type="ECO:0000256" key="2">
    <source>
        <dbReference type="ARBA" id="ARBA00022692"/>
    </source>
</evidence>
<organism evidence="6 7">
    <name type="scientific">Alternaria alternata</name>
    <name type="common">Alternaria rot fungus</name>
    <name type="synonym">Torula alternata</name>
    <dbReference type="NCBI Taxonomy" id="5599"/>
    <lineage>
        <taxon>Eukaryota</taxon>
        <taxon>Fungi</taxon>
        <taxon>Dikarya</taxon>
        <taxon>Ascomycota</taxon>
        <taxon>Pezizomycotina</taxon>
        <taxon>Dothideomycetes</taxon>
        <taxon>Pleosporomycetidae</taxon>
        <taxon>Pleosporales</taxon>
        <taxon>Pleosporineae</taxon>
        <taxon>Pleosporaceae</taxon>
        <taxon>Alternaria</taxon>
        <taxon>Alternaria sect. Alternaria</taxon>
        <taxon>Alternaria alternata complex</taxon>
    </lineage>
</organism>
<evidence type="ECO:0000313" key="7">
    <source>
        <dbReference type="Proteomes" id="UP000077248"/>
    </source>
</evidence>
<sequence length="145" mass="15798">TSTVLIQTTSLAASFTACANSLVSSIILPIISLLPFISRNLDSKFAILQSGPNYNVSISNGYNTPKQAIDDGAVVLAYGDFLDKIIRFLAIALALWVIALAYSRGSGDNIVKKQVKCKFCRKYISEKAKRCVNCTSWVDGREDRG</sequence>
<keyword evidence="7" id="KW-1185">Reference proteome</keyword>
<dbReference type="VEuPathDB" id="FungiDB:CC77DRAFT_944180"/>
<dbReference type="Proteomes" id="UP000077248">
    <property type="component" value="Unassembled WGS sequence"/>
</dbReference>
<feature type="transmembrane region" description="Helical" evidence="5">
    <location>
        <begin position="12"/>
        <end position="37"/>
    </location>
</feature>
<reference evidence="6 7" key="1">
    <citation type="submission" date="2016-05" db="EMBL/GenBank/DDBJ databases">
        <title>Comparative analysis of secretome profiles of manganese(II)-oxidizing ascomycete fungi.</title>
        <authorList>
            <consortium name="DOE Joint Genome Institute"/>
            <person name="Zeiner C.A."/>
            <person name="Purvine S.O."/>
            <person name="Zink E.M."/>
            <person name="Wu S."/>
            <person name="Pasa-Tolic L."/>
            <person name="Chaput D.L."/>
            <person name="Haridas S."/>
            <person name="Grigoriev I.V."/>
            <person name="Santelli C.M."/>
            <person name="Hansel C.M."/>
        </authorList>
    </citation>
    <scope>NUCLEOTIDE SEQUENCE [LARGE SCALE GENOMIC DNA]</scope>
    <source>
        <strain evidence="6 7">SRC1lrK2f</strain>
    </source>
</reference>
<dbReference type="KEGG" id="aalt:CC77DRAFT_944180"/>
<feature type="non-terminal residue" evidence="6">
    <location>
        <position position="1"/>
    </location>
</feature>
<evidence type="ECO:0000256" key="3">
    <source>
        <dbReference type="ARBA" id="ARBA00022989"/>
    </source>
</evidence>
<dbReference type="GO" id="GO:0016020">
    <property type="term" value="C:membrane"/>
    <property type="evidence" value="ECO:0007669"/>
    <property type="project" value="UniProtKB-SubCell"/>
</dbReference>
<proteinExistence type="predicted"/>
<dbReference type="OMA" id="ARRFWDG"/>
<dbReference type="Gene3D" id="1.10.1200.120">
    <property type="entry name" value="Large-conductance mechanosensitive channel, MscL, domain 1"/>
    <property type="match status" value="1"/>
</dbReference>